<comment type="similarity">
    <text evidence="1">Belongs to the LysR transcriptional regulatory family.</text>
</comment>
<dbReference type="Pfam" id="PF00126">
    <property type="entry name" value="HTH_1"/>
    <property type="match status" value="1"/>
</dbReference>
<dbReference type="FunFam" id="1.10.10.10:FF:000001">
    <property type="entry name" value="LysR family transcriptional regulator"/>
    <property type="match status" value="1"/>
</dbReference>
<dbReference type="KEGG" id="axe:P40_11765"/>
<evidence type="ECO:0000256" key="4">
    <source>
        <dbReference type="ARBA" id="ARBA00023163"/>
    </source>
</evidence>
<dbReference type="Gene3D" id="3.40.190.290">
    <property type="match status" value="1"/>
</dbReference>
<protein>
    <submittedName>
        <fullName evidence="6">LysR family transcriptional regulator</fullName>
    </submittedName>
</protein>
<dbReference type="Pfam" id="PF03466">
    <property type="entry name" value="LysR_substrate"/>
    <property type="match status" value="1"/>
</dbReference>
<proteinExistence type="inferred from homology"/>
<dbReference type="SUPFAM" id="SSF53850">
    <property type="entry name" value="Periplasmic binding protein-like II"/>
    <property type="match status" value="1"/>
</dbReference>
<comment type="caution">
    <text evidence="6">The sequence shown here is derived from an EMBL/GenBank/DDBJ whole genome shotgun (WGS) entry which is preliminary data.</text>
</comment>
<dbReference type="Gene3D" id="1.10.10.10">
    <property type="entry name" value="Winged helix-like DNA-binding domain superfamily/Winged helix DNA-binding domain"/>
    <property type="match status" value="1"/>
</dbReference>
<evidence type="ECO:0000256" key="3">
    <source>
        <dbReference type="ARBA" id="ARBA00023125"/>
    </source>
</evidence>
<evidence type="ECO:0000259" key="5">
    <source>
        <dbReference type="PROSITE" id="PS50931"/>
    </source>
</evidence>
<dbReference type="Proteomes" id="UP001107961">
    <property type="component" value="Unassembled WGS sequence"/>
</dbReference>
<evidence type="ECO:0000313" key="6">
    <source>
        <dbReference type="EMBL" id="MCE7508641.1"/>
    </source>
</evidence>
<sequence length="291" mass="31175">MMNLSHWRLMVAVADSGNITRAAEQAGMTQSAASQAITRLESTLGLTLFARSRQQVRVTALGEPILEHARAMLAHLDAIRALVDDSHGLRHGRLRLGSFPSVISTLLPPMLRDFQLRHPGIEVVSLEGTDEEVEAWLADGAIDLGVVLNPARGRQALLLGGDAWVALLPGTHELARRATSRGITLAELAAQPFILATGGCKVNGQSLVRQAGLELDDVRVTVRDWASACALVREGMGVSLVPESSLPDNLRGLRHFPLDPGIRREFGLVCSARGQTSPAAQALREHLAAAI</sequence>
<keyword evidence="4" id="KW-0804">Transcription</keyword>
<dbReference type="InterPro" id="IPR005119">
    <property type="entry name" value="LysR_subst-bd"/>
</dbReference>
<gene>
    <name evidence="6" type="ORF">LZG35_08325</name>
</gene>
<evidence type="ECO:0000256" key="2">
    <source>
        <dbReference type="ARBA" id="ARBA00023015"/>
    </source>
</evidence>
<dbReference type="SUPFAM" id="SSF46785">
    <property type="entry name" value="Winged helix' DNA-binding domain"/>
    <property type="match status" value="1"/>
</dbReference>
<dbReference type="GO" id="GO:0003700">
    <property type="term" value="F:DNA-binding transcription factor activity"/>
    <property type="evidence" value="ECO:0007669"/>
    <property type="project" value="InterPro"/>
</dbReference>
<dbReference type="GeneID" id="94686980"/>
<keyword evidence="2" id="KW-0805">Transcription regulation</keyword>
<dbReference type="GO" id="GO:0003677">
    <property type="term" value="F:DNA binding"/>
    <property type="evidence" value="ECO:0007669"/>
    <property type="project" value="UniProtKB-KW"/>
</dbReference>
<dbReference type="EMBL" id="JAJVKT010000008">
    <property type="protein sequence ID" value="MCE7508641.1"/>
    <property type="molecule type" value="Genomic_DNA"/>
</dbReference>
<evidence type="ECO:0000256" key="1">
    <source>
        <dbReference type="ARBA" id="ARBA00009437"/>
    </source>
</evidence>
<reference evidence="6" key="1">
    <citation type="submission" date="2022-01" db="EMBL/GenBank/DDBJ databases">
        <authorList>
            <person name="Karlyshev A.V."/>
            <person name="Jaspars M."/>
        </authorList>
    </citation>
    <scope>NUCLEOTIDE SEQUENCE</scope>
    <source>
        <strain evidence="6">AGSA3-2</strain>
    </source>
</reference>
<dbReference type="RefSeq" id="WP_080531011.1">
    <property type="nucleotide sequence ID" value="NZ_CP012331.1"/>
</dbReference>
<dbReference type="InterPro" id="IPR000847">
    <property type="entry name" value="LysR_HTH_N"/>
</dbReference>
<dbReference type="GO" id="GO:0005829">
    <property type="term" value="C:cytosol"/>
    <property type="evidence" value="ECO:0007669"/>
    <property type="project" value="TreeGrafter"/>
</dbReference>
<feature type="domain" description="HTH lysR-type" evidence="5">
    <location>
        <begin position="2"/>
        <end position="59"/>
    </location>
</feature>
<keyword evidence="3" id="KW-0238">DNA-binding</keyword>
<dbReference type="AlphaFoldDB" id="A0A9Q3W4T9"/>
<dbReference type="PROSITE" id="PS50931">
    <property type="entry name" value="HTH_LYSR"/>
    <property type="match status" value="1"/>
</dbReference>
<dbReference type="InterPro" id="IPR050950">
    <property type="entry name" value="HTH-type_LysR_regulators"/>
</dbReference>
<name>A0A9Q3W4T9_9GAMM</name>
<dbReference type="PRINTS" id="PR00039">
    <property type="entry name" value="HTHLYSR"/>
</dbReference>
<accession>A0A9Q3W4T9</accession>
<dbReference type="PANTHER" id="PTHR30419">
    <property type="entry name" value="HTH-TYPE TRANSCRIPTIONAL REGULATOR YBHD"/>
    <property type="match status" value="1"/>
</dbReference>
<dbReference type="CDD" id="cd05466">
    <property type="entry name" value="PBP2_LTTR_substrate"/>
    <property type="match status" value="1"/>
</dbReference>
<organism evidence="6 7">
    <name type="scientific">Alloalcanivorax xenomutans</name>
    <dbReference type="NCBI Taxonomy" id="1094342"/>
    <lineage>
        <taxon>Bacteria</taxon>
        <taxon>Pseudomonadati</taxon>
        <taxon>Pseudomonadota</taxon>
        <taxon>Gammaproteobacteria</taxon>
        <taxon>Oceanospirillales</taxon>
        <taxon>Alcanivoracaceae</taxon>
        <taxon>Alloalcanivorax</taxon>
    </lineage>
</organism>
<evidence type="ECO:0000313" key="7">
    <source>
        <dbReference type="Proteomes" id="UP001107961"/>
    </source>
</evidence>
<dbReference type="InterPro" id="IPR036390">
    <property type="entry name" value="WH_DNA-bd_sf"/>
</dbReference>
<keyword evidence="7" id="KW-1185">Reference proteome</keyword>
<dbReference type="InterPro" id="IPR036388">
    <property type="entry name" value="WH-like_DNA-bd_sf"/>
</dbReference>